<organism evidence="3 4">
    <name type="scientific">Natronomicrosphaera hydrolytica</name>
    <dbReference type="NCBI Taxonomy" id="3242702"/>
    <lineage>
        <taxon>Bacteria</taxon>
        <taxon>Pseudomonadati</taxon>
        <taxon>Planctomycetota</taxon>
        <taxon>Phycisphaerae</taxon>
        <taxon>Phycisphaerales</taxon>
        <taxon>Phycisphaeraceae</taxon>
        <taxon>Natronomicrosphaera</taxon>
    </lineage>
</organism>
<keyword evidence="4" id="KW-1185">Reference proteome</keyword>
<comment type="caution">
    <text evidence="3">The sequence shown here is derived from an EMBL/GenBank/DDBJ whole genome shotgun (WGS) entry which is preliminary data.</text>
</comment>
<gene>
    <name evidence="3" type="ORF">ACERK3_04175</name>
</gene>
<protein>
    <submittedName>
        <fullName evidence="3">Histone H1</fullName>
    </submittedName>
</protein>
<dbReference type="Pfam" id="PF07432">
    <property type="entry name" value="Hc1"/>
    <property type="match status" value="1"/>
</dbReference>
<evidence type="ECO:0000313" key="3">
    <source>
        <dbReference type="EMBL" id="MFA9477486.1"/>
    </source>
</evidence>
<sequence length="60" mass="6846">MLETYEQLRNLIDSLEDDVRKAAGGNKAAGTRVRKQLQEVKNVSQNLRVKVLEHRDDAPQ</sequence>
<name>A0ABV4U1R8_9BACT</name>
<dbReference type="InterPro" id="IPR010886">
    <property type="entry name" value="Hc1"/>
</dbReference>
<comment type="function">
    <text evidence="1">Might have a role analogous to that of eukaryotic histone proteins.</text>
</comment>
<evidence type="ECO:0000256" key="2">
    <source>
        <dbReference type="ARBA" id="ARBA00008424"/>
    </source>
</evidence>
<evidence type="ECO:0000313" key="4">
    <source>
        <dbReference type="Proteomes" id="UP001575105"/>
    </source>
</evidence>
<comment type="similarity">
    <text evidence="2">Belongs to the histone H1/H5 family. HCT subfamily.</text>
</comment>
<reference evidence="3 4" key="1">
    <citation type="submission" date="2024-08" db="EMBL/GenBank/DDBJ databases">
        <title>Whole-genome sequencing of halo(alkali)philic microorganisms from hypersaline lakes.</title>
        <authorList>
            <person name="Sorokin D.Y."/>
            <person name="Merkel A.Y."/>
            <person name="Messina E."/>
            <person name="Yakimov M."/>
        </authorList>
    </citation>
    <scope>NUCLEOTIDE SEQUENCE [LARGE SCALE GENOMIC DNA]</scope>
    <source>
        <strain evidence="3 4">AB-hyl4</strain>
    </source>
</reference>
<evidence type="ECO:0000256" key="1">
    <source>
        <dbReference type="ARBA" id="ARBA00002333"/>
    </source>
</evidence>
<dbReference type="Proteomes" id="UP001575105">
    <property type="component" value="Unassembled WGS sequence"/>
</dbReference>
<dbReference type="EMBL" id="JBGUBD010000002">
    <property type="protein sequence ID" value="MFA9477486.1"/>
    <property type="molecule type" value="Genomic_DNA"/>
</dbReference>
<dbReference type="RefSeq" id="WP_425344409.1">
    <property type="nucleotide sequence ID" value="NZ_JBGUBD010000002.1"/>
</dbReference>
<accession>A0ABV4U1R8</accession>
<proteinExistence type="inferred from homology"/>